<dbReference type="InterPro" id="IPR013632">
    <property type="entry name" value="Rad51_C"/>
</dbReference>
<evidence type="ECO:0000256" key="7">
    <source>
        <dbReference type="SAM" id="MobiDB-lite"/>
    </source>
</evidence>
<dbReference type="PROSITE" id="PS50162">
    <property type="entry name" value="RECA_2"/>
    <property type="match status" value="1"/>
</dbReference>
<feature type="region of interest" description="Disordered" evidence="7">
    <location>
        <begin position="549"/>
        <end position="568"/>
    </location>
</feature>
<feature type="region of interest" description="Disordered" evidence="7">
    <location>
        <begin position="223"/>
        <end position="257"/>
    </location>
</feature>
<evidence type="ECO:0000256" key="3">
    <source>
        <dbReference type="ARBA" id="ARBA00022792"/>
    </source>
</evidence>
<reference evidence="9" key="1">
    <citation type="submission" date="2022-11" db="EMBL/GenBank/DDBJ databases">
        <authorList>
            <person name="Morgan W.R."/>
            <person name="Tartar A."/>
        </authorList>
    </citation>
    <scope>NUCLEOTIDE SEQUENCE</scope>
    <source>
        <strain evidence="9">ARSEF 373</strain>
    </source>
</reference>
<name>A0AAV2Z7D0_9STRA</name>
<organism evidence="9 10">
    <name type="scientific">Lagenidium giganteum</name>
    <dbReference type="NCBI Taxonomy" id="4803"/>
    <lineage>
        <taxon>Eukaryota</taxon>
        <taxon>Sar</taxon>
        <taxon>Stramenopiles</taxon>
        <taxon>Oomycota</taxon>
        <taxon>Peronosporomycetes</taxon>
        <taxon>Pythiales</taxon>
        <taxon>Pythiaceae</taxon>
    </lineage>
</organism>
<dbReference type="Gene3D" id="1.10.150.20">
    <property type="entry name" value="5' to 3' exonuclease, C-terminal subdomain"/>
    <property type="match status" value="1"/>
</dbReference>
<dbReference type="SMART" id="SM00978">
    <property type="entry name" value="Tim44"/>
    <property type="match status" value="1"/>
</dbReference>
<evidence type="ECO:0000313" key="9">
    <source>
        <dbReference type="EMBL" id="DBA01660.1"/>
    </source>
</evidence>
<dbReference type="SUPFAM" id="SSF52540">
    <property type="entry name" value="P-loop containing nucleoside triphosphate hydrolases"/>
    <property type="match status" value="1"/>
</dbReference>
<dbReference type="InterPro" id="IPR039544">
    <property type="entry name" value="Tim44-like"/>
</dbReference>
<comment type="caution">
    <text evidence="9">The sequence shown here is derived from an EMBL/GenBank/DDBJ whole genome shotgun (WGS) entry which is preliminary data.</text>
</comment>
<feature type="compositionally biased region" description="Basic and acidic residues" evidence="7">
    <location>
        <begin position="93"/>
        <end position="106"/>
    </location>
</feature>
<feature type="region of interest" description="Disordered" evidence="7">
    <location>
        <begin position="93"/>
        <end position="190"/>
    </location>
</feature>
<keyword evidence="6" id="KW-0472">Membrane</keyword>
<evidence type="ECO:0000256" key="6">
    <source>
        <dbReference type="ARBA" id="ARBA00023136"/>
    </source>
</evidence>
<evidence type="ECO:0000256" key="1">
    <source>
        <dbReference type="ARBA" id="ARBA00004273"/>
    </source>
</evidence>
<keyword evidence="10" id="KW-1185">Reference proteome</keyword>
<keyword evidence="5" id="KW-0496">Mitochondrion</keyword>
<keyword evidence="3" id="KW-0999">Mitochondrion inner membrane</keyword>
<feature type="compositionally biased region" description="Basic and acidic residues" evidence="7">
    <location>
        <begin position="162"/>
        <end position="180"/>
    </location>
</feature>
<evidence type="ECO:0000313" key="10">
    <source>
        <dbReference type="Proteomes" id="UP001146120"/>
    </source>
</evidence>
<dbReference type="GO" id="GO:0051087">
    <property type="term" value="F:protein-folding chaperone binding"/>
    <property type="evidence" value="ECO:0007669"/>
    <property type="project" value="TreeGrafter"/>
</dbReference>
<dbReference type="Proteomes" id="UP001146120">
    <property type="component" value="Unassembled WGS sequence"/>
</dbReference>
<reference evidence="9" key="2">
    <citation type="journal article" date="2023" name="Microbiol Resour">
        <title>Decontamination and Annotation of the Draft Genome Sequence of the Oomycete Lagenidium giganteum ARSEF 373.</title>
        <authorList>
            <person name="Morgan W.R."/>
            <person name="Tartar A."/>
        </authorList>
    </citation>
    <scope>NUCLEOTIDE SEQUENCE</scope>
    <source>
        <strain evidence="9">ARSEF 373</strain>
    </source>
</reference>
<dbReference type="EMBL" id="DAKRPA010000043">
    <property type="protein sequence ID" value="DBA01660.1"/>
    <property type="molecule type" value="Genomic_DNA"/>
</dbReference>
<dbReference type="PANTHER" id="PTHR10721:SF1">
    <property type="entry name" value="MITOCHONDRIAL IMPORT INNER MEMBRANE TRANSLOCASE SUBUNIT TIM44"/>
    <property type="match status" value="1"/>
</dbReference>
<protein>
    <recommendedName>
        <fullName evidence="8">RecA family profile 1 domain-containing protein</fullName>
    </recommendedName>
</protein>
<dbReference type="Gene3D" id="3.40.50.300">
    <property type="entry name" value="P-loop containing nucleotide triphosphate hydrolases"/>
    <property type="match status" value="1"/>
</dbReference>
<dbReference type="Pfam" id="PF08423">
    <property type="entry name" value="Rad51"/>
    <property type="match status" value="1"/>
</dbReference>
<feature type="domain" description="RecA family profile 1" evidence="8">
    <location>
        <begin position="674"/>
        <end position="889"/>
    </location>
</feature>
<dbReference type="GO" id="GO:0005524">
    <property type="term" value="F:ATP binding"/>
    <property type="evidence" value="ECO:0007669"/>
    <property type="project" value="InterPro"/>
</dbReference>
<dbReference type="InterPro" id="IPR010995">
    <property type="entry name" value="DNA_repair_Rad51/TF_NusA_a-hlx"/>
</dbReference>
<feature type="non-terminal residue" evidence="9">
    <location>
        <position position="1"/>
    </location>
</feature>
<feature type="compositionally biased region" description="Polar residues" evidence="7">
    <location>
        <begin position="139"/>
        <end position="159"/>
    </location>
</feature>
<comment type="subcellular location">
    <subcellularLocation>
        <location evidence="1">Mitochondrion inner membrane</location>
    </subcellularLocation>
</comment>
<evidence type="ECO:0000256" key="2">
    <source>
        <dbReference type="ARBA" id="ARBA00009597"/>
    </source>
</evidence>
<dbReference type="PANTHER" id="PTHR10721">
    <property type="entry name" value="MITOCHONDRIAL IMPORT INNER MEMBRANE TRANSLOCASE SUBUNIT TIM44"/>
    <property type="match status" value="1"/>
</dbReference>
<dbReference type="SUPFAM" id="SSF54427">
    <property type="entry name" value="NTF2-like"/>
    <property type="match status" value="1"/>
</dbReference>
<sequence length="954" mass="106202">DKAVNMLRSVALSRQALRQRQLILASANTSANASSASRSAVPHRIGEPAMRPWTTQARSMGFFSDIKKQIQNEMENNEELKKSLQELQATKEKLQSVEKAAKDKMQEMSTMSEEAQKAFRDSAASASQKLKDSVEESVKNATAASNAQKETQENKQPAQNAEAKEGEDANAKADESEQIPHEPSQLDNARAFASKWFSKISEQKNKVINPKVKREWQEAARELFGSKEKQSVDDALSSVRTPSVAKPKKSVDDEEAAEYTGPSALVAVKEDVSAWEKIGARFREAPIIQGILDAAKKAARTDAGRKVGEKAKFAKDKIGDAREDVLEFWETSQNPWVYRMSSIYDGLFGETPMAMAIKEIRRAEPDFILEQWKENIAEVVLPAVLDAFLRGNSRDLKKWFGEAAYNRVNFAIRERKSEGLVVDPTVLDIENVEIMEASAEDKQAPIILMKFNTQQINCIRNREGEIIEGAEDEVMMHIYIFAFQRSYDEEAEALRWRIVEIQMMRTHIAFTPAAPLGIQSCRRSPRFAVARSGTTMAGGRSVTPLHRRASVASQPAQQEPAVIEDSEGEDDFRSYEPIDMLQDAGINATDIARLKEDGFATIGQLFQVSQKRLLSVKGVSESKLEKVVRYGDRAWVGLREMLTSGLQLLQAGRKLMPEKSGFVSASELFMKSKNKLFITTGSKQFDQILGGGIETMSLTEIHGEYRTGKTQLCHTVRGYLLINKQVVISYISSASQIECHPPDSHFRIGKVAFVDTEGTFRPVSARLHILGILSLTCLQQNRVAEIAQSRFNIEPSEVLDNIIVARAHSHDAQMELVTKLGALFANEFQDPEQGPFRLLIIDSVTALFRTDFSGRGELSERQQRLNQHLMRLVKHAEEFNIAVLVVNQVMADPGANSMFGPVMKPVGMCVVLKMDLMSTNDFVKEGIKIVDSPSMPEAECTIQLCGGGIADAED</sequence>
<comment type="similarity">
    <text evidence="2">Belongs to the Tim44 family.</text>
</comment>
<feature type="compositionally biased region" description="Basic and acidic residues" evidence="7">
    <location>
        <begin position="129"/>
        <end position="138"/>
    </location>
</feature>
<dbReference type="InterPro" id="IPR032710">
    <property type="entry name" value="NTF2-like_dom_sf"/>
</dbReference>
<dbReference type="Pfam" id="PF04280">
    <property type="entry name" value="Tim44"/>
    <property type="match status" value="1"/>
</dbReference>
<keyword evidence="4" id="KW-0809">Transit peptide</keyword>
<dbReference type="GO" id="GO:0030150">
    <property type="term" value="P:protein import into mitochondrial matrix"/>
    <property type="evidence" value="ECO:0007669"/>
    <property type="project" value="TreeGrafter"/>
</dbReference>
<dbReference type="SUPFAM" id="SSF47794">
    <property type="entry name" value="Rad51 N-terminal domain-like"/>
    <property type="match status" value="1"/>
</dbReference>
<evidence type="ECO:0000256" key="4">
    <source>
        <dbReference type="ARBA" id="ARBA00022946"/>
    </source>
</evidence>
<dbReference type="InterPro" id="IPR020588">
    <property type="entry name" value="RecA_ATP-bd"/>
</dbReference>
<evidence type="ECO:0000256" key="5">
    <source>
        <dbReference type="ARBA" id="ARBA00023128"/>
    </source>
</evidence>
<dbReference type="GO" id="GO:0003677">
    <property type="term" value="F:DNA binding"/>
    <property type="evidence" value="ECO:0007669"/>
    <property type="project" value="InterPro"/>
</dbReference>
<feature type="compositionally biased region" description="Basic and acidic residues" evidence="7">
    <location>
        <begin position="223"/>
        <end position="232"/>
    </location>
</feature>
<proteinExistence type="inferred from homology"/>
<dbReference type="GO" id="GO:0005743">
    <property type="term" value="C:mitochondrial inner membrane"/>
    <property type="evidence" value="ECO:0007669"/>
    <property type="project" value="UniProtKB-SubCell"/>
</dbReference>
<dbReference type="Gene3D" id="3.10.450.240">
    <property type="match status" value="1"/>
</dbReference>
<dbReference type="InterPro" id="IPR027417">
    <property type="entry name" value="P-loop_NTPase"/>
</dbReference>
<dbReference type="GO" id="GO:0006281">
    <property type="term" value="P:DNA repair"/>
    <property type="evidence" value="ECO:0007669"/>
    <property type="project" value="InterPro"/>
</dbReference>
<dbReference type="AlphaFoldDB" id="A0AAV2Z7D0"/>
<evidence type="ECO:0000259" key="8">
    <source>
        <dbReference type="PROSITE" id="PS50162"/>
    </source>
</evidence>
<gene>
    <name evidence="9" type="ORF">N0F65_010311</name>
</gene>
<dbReference type="GO" id="GO:0140664">
    <property type="term" value="F:ATP-dependent DNA damage sensor activity"/>
    <property type="evidence" value="ECO:0007669"/>
    <property type="project" value="InterPro"/>
</dbReference>
<accession>A0AAV2Z7D0</accession>
<dbReference type="InterPro" id="IPR007379">
    <property type="entry name" value="Tim44-like_dom"/>
</dbReference>